<evidence type="ECO:0000313" key="4">
    <source>
        <dbReference type="Proteomes" id="UP000683360"/>
    </source>
</evidence>
<dbReference type="EMBL" id="CAJPWZ010002207">
    <property type="protein sequence ID" value="CAG2233502.1"/>
    <property type="molecule type" value="Genomic_DNA"/>
</dbReference>
<name>A0A8S3TUV2_MYTED</name>
<feature type="transmembrane region" description="Helical" evidence="1">
    <location>
        <begin position="181"/>
        <end position="202"/>
    </location>
</feature>
<keyword evidence="1" id="KW-0472">Membrane</keyword>
<accession>A0A8S3TUV2</accession>
<keyword evidence="2" id="KW-0732">Signal</keyword>
<protein>
    <submittedName>
        <fullName evidence="3">Uncharacterized protein</fullName>
    </submittedName>
</protein>
<reference evidence="3" key="1">
    <citation type="submission" date="2021-03" db="EMBL/GenBank/DDBJ databases">
        <authorList>
            <person name="Bekaert M."/>
        </authorList>
    </citation>
    <scope>NUCLEOTIDE SEQUENCE</scope>
</reference>
<sequence length="315" mass="36637">MLRTVIVFCLLISVYGQNDQQCFIPENRTCQTPGYNVKGCLCSCFKNITVNTDYLQINFSNCVAVLHTCSFYKLWFDIIFMDQNGKVIALKEETYVNHNRKEKSQTFPLYKLSKPLEKRHPSHDRINYIKLQLMKNYTVLIKPHCTACDNSCSNIRHYIKGVRNVMTSTVLPENPNKGATWKFLVIVAGVFVLSIILSVFIFTKRRRHFIKNVDSSSRLIEQNRNDPNVFGKLYIVPLSDTDPKHVKHLEQWFHNKTICRLVQPEYLTGEVFTEDIVQNVMVYLAMQIVLKNHNALRNLQQSKGCSMFYLNCTEC</sequence>
<keyword evidence="1" id="KW-0812">Transmembrane</keyword>
<keyword evidence="1" id="KW-1133">Transmembrane helix</keyword>
<organism evidence="3 4">
    <name type="scientific">Mytilus edulis</name>
    <name type="common">Blue mussel</name>
    <dbReference type="NCBI Taxonomy" id="6550"/>
    <lineage>
        <taxon>Eukaryota</taxon>
        <taxon>Metazoa</taxon>
        <taxon>Spiralia</taxon>
        <taxon>Lophotrochozoa</taxon>
        <taxon>Mollusca</taxon>
        <taxon>Bivalvia</taxon>
        <taxon>Autobranchia</taxon>
        <taxon>Pteriomorphia</taxon>
        <taxon>Mytilida</taxon>
        <taxon>Mytiloidea</taxon>
        <taxon>Mytilidae</taxon>
        <taxon>Mytilinae</taxon>
        <taxon>Mytilus</taxon>
    </lineage>
</organism>
<gene>
    <name evidence="3" type="ORF">MEDL_46141</name>
</gene>
<comment type="caution">
    <text evidence="3">The sequence shown here is derived from an EMBL/GenBank/DDBJ whole genome shotgun (WGS) entry which is preliminary data.</text>
</comment>
<dbReference type="Proteomes" id="UP000683360">
    <property type="component" value="Unassembled WGS sequence"/>
</dbReference>
<keyword evidence="4" id="KW-1185">Reference proteome</keyword>
<dbReference type="AlphaFoldDB" id="A0A8S3TUV2"/>
<evidence type="ECO:0000313" key="3">
    <source>
        <dbReference type="EMBL" id="CAG2233502.1"/>
    </source>
</evidence>
<evidence type="ECO:0000256" key="2">
    <source>
        <dbReference type="SAM" id="SignalP"/>
    </source>
</evidence>
<proteinExistence type="predicted"/>
<feature type="signal peptide" evidence="2">
    <location>
        <begin position="1"/>
        <end position="16"/>
    </location>
</feature>
<feature type="chain" id="PRO_5035905577" evidence="2">
    <location>
        <begin position="17"/>
        <end position="315"/>
    </location>
</feature>
<evidence type="ECO:0000256" key="1">
    <source>
        <dbReference type="SAM" id="Phobius"/>
    </source>
</evidence>